<dbReference type="InterPro" id="IPR031325">
    <property type="entry name" value="RHS_repeat"/>
</dbReference>
<dbReference type="InterPro" id="IPR056823">
    <property type="entry name" value="TEN-like_YD-shell"/>
</dbReference>
<name>A0A7W7T3M4_9PSEU</name>
<dbReference type="Pfam" id="PF25023">
    <property type="entry name" value="TEN_YD-shell"/>
    <property type="match status" value="1"/>
</dbReference>
<dbReference type="Proteomes" id="UP000542674">
    <property type="component" value="Unassembled WGS sequence"/>
</dbReference>
<reference evidence="4 5" key="1">
    <citation type="submission" date="2020-08" db="EMBL/GenBank/DDBJ databases">
        <title>Sequencing the genomes of 1000 actinobacteria strains.</title>
        <authorList>
            <person name="Klenk H.-P."/>
        </authorList>
    </citation>
    <scope>NUCLEOTIDE SEQUENCE [LARGE SCALE GENOMIC DNA]</scope>
    <source>
        <strain evidence="4 5">DSM 45084</strain>
    </source>
</reference>
<dbReference type="Pfam" id="PF05593">
    <property type="entry name" value="RHS_repeat"/>
    <property type="match status" value="1"/>
</dbReference>
<organism evidence="4 5">
    <name type="scientific">Saccharothrix violaceirubra</name>
    <dbReference type="NCBI Taxonomy" id="413306"/>
    <lineage>
        <taxon>Bacteria</taxon>
        <taxon>Bacillati</taxon>
        <taxon>Actinomycetota</taxon>
        <taxon>Actinomycetes</taxon>
        <taxon>Pseudonocardiales</taxon>
        <taxon>Pseudonocardiaceae</taxon>
        <taxon>Saccharothrix</taxon>
    </lineage>
</organism>
<dbReference type="InterPro" id="IPR022385">
    <property type="entry name" value="Rhs_assc_core"/>
</dbReference>
<evidence type="ECO:0000256" key="2">
    <source>
        <dbReference type="SAM" id="MobiDB-lite"/>
    </source>
</evidence>
<dbReference type="RefSeq" id="WP_184669313.1">
    <property type="nucleotide sequence ID" value="NZ_BAABAI010000029.1"/>
</dbReference>
<accession>A0A7W7T3M4</accession>
<dbReference type="NCBIfam" id="TIGR01643">
    <property type="entry name" value="YD_repeat_2x"/>
    <property type="match status" value="1"/>
</dbReference>
<comment type="caution">
    <text evidence="4">The sequence shown here is derived from an EMBL/GenBank/DDBJ whole genome shotgun (WGS) entry which is preliminary data.</text>
</comment>
<feature type="compositionally biased region" description="Basic and acidic residues" evidence="2">
    <location>
        <begin position="1"/>
        <end position="14"/>
    </location>
</feature>
<sequence length="1359" mass="145533">MGEQRFHRDMKGDRLPGGATRSVTVADSQGNERDDEDWLAGYSYEQTSFDGETGPALGKSLSWPAWRGPTATRGVLKSYWIGTAKNESYTALDNGRGWRIGRTTNEFDDLGLPTVADRRADVAEVSTARCTRTTYVRNTTSGLALLPSRVETVAKPCDQQAVYPDDLISDLRTHYDGQAFGVAPTKGDVTRTDQVKAHETGSDPVYVTTSTATYDQYGRPLTVADALNRVTKTAYTPTTGGPVTKVTTTNPANHVSNTEFEPAWGVPVKTTDVNLRVTESVYDALGRLTDGWAANRTRAQTPSVNYTYLIRADGPIAVTTKAIGPNGVSTSSVQLYDGLLRPRQSQAPAAGGGRLITDIRYDTHGRAWKASDPFYNSGALDTELWDAADNAVPATTTTEYDQAGRATASVFRVNGAEKWRTTTGYGGDRVYTTPPAGGTPTTVITNALGLTSQLWQHSGPTPTGAHDTTTYTYTTTGQPKTVTDPAGNTWTKYYDLRGRVVRVDDPDTGTTTATFDDAGQRLTSTDSLGRTLVRDYDSLGRVKTLHSGSLTGQLRVKWDYDTAYKGVGMLASSTRYDGTGNAYVTKVPNYNQLYQPGALEITIPASEGKLAGTYITVFGYNPDGSLAGEALPKAGVLDSETVLHTYDDFGRPMQTNGGDSNTTVFLASQTDYTRYGEIQRMTLGSAVGKRAWISNYFEDGTRRLKESIVDAELANPMQAKVGYTYDAVGRITAITDAPTGQVPDNQCFTYDHLNRLTEAWTPGNGVCSTAPTKTGLAGPAPYWHTYAYDVTGNRTSEVRHGVGTAADETKTYTYPMPGTAHPHALQSATTVTSGGSQLDTYQYDAAGNTKQRNLAGTASTFDWDPEGHLASYTQGPSVTSFVYDADGARLLRKDPTATTLYIGSQELKLTKSTNTVSVVRYYKHADQVVAQRTGKGAANLTYLAGDHHGTAQIAIRADTLQTTKRRHLPFGGDRGTVPSWVNERGFVGGTKDTTTGLTHLGAREYDPSTGRFISVDPILDPGDPQQMNGYAYANNNPTTLSDPSGLIVNCGPDNVACGGIKGDPNPPTQEEQHNWWDDLNSGPATGGSNGSDVTTITIVSATCGPTQTRFVNPNNNANLAGYLQTIATVHYTGILHEPACVGPSLDGSCGHGARDVAVEWTDGTVVSQTPYKCGERDQTPGCGPFISQGGPSTAESWATLGKLFFDPTQCFGANSSVIGCTIEAVSLIPVGKVATTVGKVAAKAGSEVVQASSDLNRVHNIAKNRRGGDLQPDPNAGGSSHTVIEWGADGRVDRYQTWIEEPRSPIGWQKGPRFRGVPDGTDHAGMLPPLYYPTGGGKALEAWDAPNGAIPRGYSTRRP</sequence>
<keyword evidence="5" id="KW-1185">Reference proteome</keyword>
<evidence type="ECO:0000313" key="4">
    <source>
        <dbReference type="EMBL" id="MBB4965681.1"/>
    </source>
</evidence>
<dbReference type="InterPro" id="IPR006530">
    <property type="entry name" value="YD"/>
</dbReference>
<dbReference type="InterPro" id="IPR050708">
    <property type="entry name" value="T6SS_VgrG/RHS"/>
</dbReference>
<dbReference type="EMBL" id="JACHJS010000001">
    <property type="protein sequence ID" value="MBB4965681.1"/>
    <property type="molecule type" value="Genomic_DNA"/>
</dbReference>
<keyword evidence="1" id="KW-0677">Repeat</keyword>
<evidence type="ECO:0000259" key="3">
    <source>
        <dbReference type="Pfam" id="PF25023"/>
    </source>
</evidence>
<evidence type="ECO:0000256" key="1">
    <source>
        <dbReference type="ARBA" id="ARBA00022737"/>
    </source>
</evidence>
<feature type="domain" description="Teneurin-like YD-shell" evidence="3">
    <location>
        <begin position="786"/>
        <end position="1037"/>
    </location>
</feature>
<evidence type="ECO:0000313" key="5">
    <source>
        <dbReference type="Proteomes" id="UP000542674"/>
    </source>
</evidence>
<gene>
    <name evidence="4" type="ORF">F4559_003040</name>
</gene>
<dbReference type="NCBIfam" id="TIGR03696">
    <property type="entry name" value="Rhs_assc_core"/>
    <property type="match status" value="1"/>
</dbReference>
<protein>
    <submittedName>
        <fullName evidence="4">RHS repeat-associated protein</fullName>
    </submittedName>
</protein>
<proteinExistence type="predicted"/>
<dbReference type="Gene3D" id="2.180.10.10">
    <property type="entry name" value="RHS repeat-associated core"/>
    <property type="match status" value="2"/>
</dbReference>
<dbReference type="PANTHER" id="PTHR32305">
    <property type="match status" value="1"/>
</dbReference>
<dbReference type="PANTHER" id="PTHR32305:SF17">
    <property type="entry name" value="TRNA NUCLEASE WAPA"/>
    <property type="match status" value="1"/>
</dbReference>
<feature type="region of interest" description="Disordered" evidence="2">
    <location>
        <begin position="1"/>
        <end position="35"/>
    </location>
</feature>